<dbReference type="EC" id="2.3.-.-" evidence="2"/>
<dbReference type="Pfam" id="PF13673">
    <property type="entry name" value="Acetyltransf_10"/>
    <property type="match status" value="1"/>
</dbReference>
<keyword evidence="2" id="KW-0808">Transferase</keyword>
<dbReference type="GO" id="GO:0016747">
    <property type="term" value="F:acyltransferase activity, transferring groups other than amino-acyl groups"/>
    <property type="evidence" value="ECO:0007669"/>
    <property type="project" value="InterPro"/>
</dbReference>
<dbReference type="InterPro" id="IPR000182">
    <property type="entry name" value="GNAT_dom"/>
</dbReference>
<dbReference type="EMBL" id="CP165628">
    <property type="protein sequence ID" value="XDU70932.1"/>
    <property type="molecule type" value="Genomic_DNA"/>
</dbReference>
<evidence type="ECO:0000259" key="1">
    <source>
        <dbReference type="PROSITE" id="PS51186"/>
    </source>
</evidence>
<proteinExistence type="predicted"/>
<keyword evidence="2" id="KW-0012">Acyltransferase</keyword>
<dbReference type="RefSeq" id="WP_369788374.1">
    <property type="nucleotide sequence ID" value="NZ_CP165628.1"/>
</dbReference>
<dbReference type="CDD" id="cd04301">
    <property type="entry name" value="NAT_SF"/>
    <property type="match status" value="1"/>
</dbReference>
<dbReference type="PROSITE" id="PS51186">
    <property type="entry name" value="GNAT"/>
    <property type="match status" value="1"/>
</dbReference>
<dbReference type="AlphaFoldDB" id="A0AB39VML8"/>
<evidence type="ECO:0000313" key="2">
    <source>
        <dbReference type="EMBL" id="XDU70932.1"/>
    </source>
</evidence>
<accession>A0AB39VML8</accession>
<protein>
    <submittedName>
        <fullName evidence="2">GNAT family N-acetyltransferase</fullName>
        <ecNumber evidence="2">2.3.-.-</ecNumber>
    </submittedName>
</protein>
<feature type="domain" description="N-acetyltransferase" evidence="1">
    <location>
        <begin position="6"/>
        <end position="180"/>
    </location>
</feature>
<sequence>MEMTTPFLRPAVWEDALQVIDLISSADENALLYLTGKNSLDEAKEVYRQGFSREDVYYSYRFTLVCFVNGRLAGCILAFPGFLEPDFISEAGSSLPDVREAEDDELYIDSLAVYPEFRGQKISRYLIDAVKVQAKKYQLSKLSLLADDAKPYLEKMYRSYGFEVVEEIILDGVRHKKMNYLIKS</sequence>
<reference evidence="2" key="1">
    <citation type="submission" date="2024-07" db="EMBL/GenBank/DDBJ databases">
        <authorList>
            <person name="Biller S.J."/>
        </authorList>
    </citation>
    <scope>NUCLEOTIDE SEQUENCE</scope>
    <source>
        <strain evidence="2">WC2420</strain>
    </source>
</reference>
<dbReference type="SUPFAM" id="SSF55729">
    <property type="entry name" value="Acyl-CoA N-acyltransferases (Nat)"/>
    <property type="match status" value="1"/>
</dbReference>
<name>A0AB39VML8_9GAMM</name>
<dbReference type="InterPro" id="IPR016181">
    <property type="entry name" value="Acyl_CoA_acyltransferase"/>
</dbReference>
<organism evidence="2">
    <name type="scientific">Rouxiella sp. WC2420</name>
    <dbReference type="NCBI Taxonomy" id="3234145"/>
    <lineage>
        <taxon>Bacteria</taxon>
        <taxon>Pseudomonadati</taxon>
        <taxon>Pseudomonadota</taxon>
        <taxon>Gammaproteobacteria</taxon>
        <taxon>Enterobacterales</taxon>
        <taxon>Yersiniaceae</taxon>
        <taxon>Rouxiella</taxon>
    </lineage>
</organism>
<dbReference type="Gene3D" id="3.40.630.30">
    <property type="match status" value="1"/>
</dbReference>
<gene>
    <name evidence="2" type="ORF">AB3G37_15295</name>
</gene>